<keyword evidence="2" id="KW-0597">Phosphoprotein</keyword>
<keyword evidence="4" id="KW-0511">Multifunctional enzyme</keyword>
<dbReference type="SUPFAM" id="SSF52777">
    <property type="entry name" value="CoA-dependent acyltransferases"/>
    <property type="match status" value="2"/>
</dbReference>
<dbReference type="InterPro" id="IPR042099">
    <property type="entry name" value="ANL_N_sf"/>
</dbReference>
<dbReference type="SUPFAM" id="SSF56801">
    <property type="entry name" value="Acetyl-CoA synthetase-like"/>
    <property type="match status" value="2"/>
</dbReference>
<protein>
    <recommendedName>
        <fullName evidence="5">Nonribosomal peptide synthetase 6</fullName>
    </recommendedName>
    <alternativeName>
        <fullName evidence="6">Extracellular siderophore synthetase</fullName>
    </alternativeName>
</protein>
<name>Q5D6D0_COCHE</name>
<keyword evidence="1" id="KW-0596">Phosphopantetheine</keyword>
<dbReference type="InterPro" id="IPR036736">
    <property type="entry name" value="ACP-like_sf"/>
</dbReference>
<dbReference type="FunFam" id="1.10.1200.10:FF:000005">
    <property type="entry name" value="Nonribosomal peptide synthetase 1"/>
    <property type="match status" value="1"/>
</dbReference>
<dbReference type="GO" id="GO:0044550">
    <property type="term" value="P:secondary metabolite biosynthetic process"/>
    <property type="evidence" value="ECO:0007669"/>
    <property type="project" value="TreeGrafter"/>
</dbReference>
<dbReference type="Pfam" id="PF00550">
    <property type="entry name" value="PP-binding"/>
    <property type="match status" value="1"/>
</dbReference>
<dbReference type="Gene3D" id="3.30.300.30">
    <property type="match status" value="1"/>
</dbReference>
<dbReference type="PANTHER" id="PTHR45527:SF1">
    <property type="entry name" value="FATTY ACID SYNTHASE"/>
    <property type="match status" value="1"/>
</dbReference>
<feature type="domain" description="Carrier" evidence="7">
    <location>
        <begin position="531"/>
        <end position="607"/>
    </location>
</feature>
<dbReference type="InterPro" id="IPR045851">
    <property type="entry name" value="AMP-bd_C_sf"/>
</dbReference>
<dbReference type="CDD" id="cd19545">
    <property type="entry name" value="FUM14_C_NRPS-like"/>
    <property type="match status" value="1"/>
</dbReference>
<dbReference type="Pfam" id="PF00668">
    <property type="entry name" value="Condensation"/>
    <property type="match status" value="1"/>
</dbReference>
<proteinExistence type="predicted"/>
<dbReference type="Gene3D" id="3.40.50.980">
    <property type="match status" value="1"/>
</dbReference>
<dbReference type="Gene3D" id="1.10.1200.10">
    <property type="entry name" value="ACP-like"/>
    <property type="match status" value="1"/>
</dbReference>
<dbReference type="GO" id="GO:0031177">
    <property type="term" value="F:phosphopantetheine binding"/>
    <property type="evidence" value="ECO:0007669"/>
    <property type="project" value="TreeGrafter"/>
</dbReference>
<dbReference type="PROSITE" id="PS00455">
    <property type="entry name" value="AMP_BINDING"/>
    <property type="match status" value="1"/>
</dbReference>
<dbReference type="InterPro" id="IPR000873">
    <property type="entry name" value="AMP-dep_synth/lig_dom"/>
</dbReference>
<dbReference type="Gene3D" id="2.30.38.10">
    <property type="entry name" value="Luciferase, Domain 3"/>
    <property type="match status" value="1"/>
</dbReference>
<evidence type="ECO:0000256" key="1">
    <source>
        <dbReference type="ARBA" id="ARBA00022450"/>
    </source>
</evidence>
<evidence type="ECO:0000259" key="7">
    <source>
        <dbReference type="PROSITE" id="PS50075"/>
    </source>
</evidence>
<evidence type="ECO:0000256" key="4">
    <source>
        <dbReference type="ARBA" id="ARBA00023268"/>
    </source>
</evidence>
<dbReference type="InterPro" id="IPR023213">
    <property type="entry name" value="CAT-like_dom_sf"/>
</dbReference>
<dbReference type="FunFam" id="3.30.300.30:FF:000015">
    <property type="entry name" value="Nonribosomal peptide synthase SidD"/>
    <property type="match status" value="1"/>
</dbReference>
<evidence type="ECO:0000256" key="3">
    <source>
        <dbReference type="ARBA" id="ARBA00022598"/>
    </source>
</evidence>
<dbReference type="InterPro" id="IPR009081">
    <property type="entry name" value="PP-bd_ACP"/>
</dbReference>
<dbReference type="InterPro" id="IPR020845">
    <property type="entry name" value="AMP-binding_CS"/>
</dbReference>
<evidence type="ECO:0000256" key="6">
    <source>
        <dbReference type="ARBA" id="ARBA00083595"/>
    </source>
</evidence>
<dbReference type="InterPro" id="IPR010071">
    <property type="entry name" value="AA_adenyl_dom"/>
</dbReference>
<dbReference type="GO" id="GO:0005737">
    <property type="term" value="C:cytoplasm"/>
    <property type="evidence" value="ECO:0007669"/>
    <property type="project" value="TreeGrafter"/>
</dbReference>
<dbReference type="EMBL" id="AY884194">
    <property type="protein sequence ID" value="AAX09991.1"/>
    <property type="molecule type" value="Genomic_DNA"/>
</dbReference>
<evidence type="ECO:0000313" key="8">
    <source>
        <dbReference type="EMBL" id="AAX09991.1"/>
    </source>
</evidence>
<keyword evidence="3" id="KW-0436">Ligase</keyword>
<dbReference type="GO" id="GO:0043041">
    <property type="term" value="P:amino acid activation for nonribosomal peptide biosynthetic process"/>
    <property type="evidence" value="ECO:0007669"/>
    <property type="project" value="TreeGrafter"/>
</dbReference>
<dbReference type="SUPFAM" id="SSF47336">
    <property type="entry name" value="ACP-like"/>
    <property type="match status" value="1"/>
</dbReference>
<reference evidence="8" key="1">
    <citation type="journal article" date="2005" name="Eukaryot. Cell">
        <title>Functional analysis of all nonribosomal peptide synthetases in Cochliobolus heterostrophus reveals a factor, NPS6, involved in virulence and resistance to oxidative stress.</title>
        <authorList>
            <person name="Lee B.N."/>
            <person name="Kroken S."/>
            <person name="Chou D.Y."/>
            <person name="Robbertse B."/>
            <person name="Yoder O.C."/>
            <person name="Turgeon B.G."/>
        </authorList>
    </citation>
    <scope>NUCLEOTIDE SEQUENCE</scope>
</reference>
<accession>Q5D6D0</accession>
<dbReference type="Gene3D" id="3.30.559.30">
    <property type="entry name" value="Nonribosomal peptide synthetase, condensation domain"/>
    <property type="match status" value="1"/>
</dbReference>
<dbReference type="Gene3D" id="3.30.559.10">
    <property type="entry name" value="Chloramphenicol acetyltransferase-like domain"/>
    <property type="match status" value="1"/>
</dbReference>
<dbReference type="NCBIfam" id="TIGR01733">
    <property type="entry name" value="AA-adenyl-dom"/>
    <property type="match status" value="1"/>
</dbReference>
<gene>
    <name evidence="8" type="primary">NPS9</name>
</gene>
<dbReference type="PROSITE" id="PS50075">
    <property type="entry name" value="CARRIER"/>
    <property type="match status" value="1"/>
</dbReference>
<organism evidence="8">
    <name type="scientific">Cochliobolus heterostrophus</name>
    <name type="common">Southern corn leaf blight fungus</name>
    <name type="synonym">Bipolaris maydis</name>
    <dbReference type="NCBI Taxonomy" id="5016"/>
    <lineage>
        <taxon>Eukaryota</taxon>
        <taxon>Fungi</taxon>
        <taxon>Dikarya</taxon>
        <taxon>Ascomycota</taxon>
        <taxon>Pezizomycotina</taxon>
        <taxon>Dothideomycetes</taxon>
        <taxon>Pleosporomycetidae</taxon>
        <taxon>Pleosporales</taxon>
        <taxon>Pleosporineae</taxon>
        <taxon>Pleosporaceae</taxon>
        <taxon>Bipolaris</taxon>
    </lineage>
</organism>
<dbReference type="Gene3D" id="3.40.50.12780">
    <property type="entry name" value="N-terminal domain of ligase-like"/>
    <property type="match status" value="2"/>
</dbReference>
<dbReference type="GO" id="GO:0016874">
    <property type="term" value="F:ligase activity"/>
    <property type="evidence" value="ECO:0007669"/>
    <property type="project" value="UniProtKB-KW"/>
</dbReference>
<sequence>MDRLIELSVQKMPQATALISRDGEMTYTEFDQAACRLAKYLEQAGIRRGQLVPICFEKSPGAVITMVALWKLGAAYVPLDPAHPLQRLQAVISIVEADIAIVSASNKILVQDIVRRVITVDPTLLSATDVVFESRSQPRDTAFVIFTSGSTGRPKGVVHVHSAVCSSALRHGPAMSISQATRALQFGSYTFIVSTFELFTPLIFGGSICIPSEQDRQTDIQSALRAFKVNWAIFTPSFARSLSTEDTPLHTLVLAGEPVQDDIMDRWAPKVDLISIYGTSECSVCITGRMVHGQTPRNCIGRATGSLSWIVDPMDHNRLLPIGAVGELVIEGPSLAQGYLGEPDRTQFAFIEDPSWVHLVGPKSLQRRRFYKTGDLARYYDDGTVHLVGRADMQVKVRGQRVELAEIESHLCQMSPSISLKFAVSLIFPRGTPMLAAFIARQSGFGPEFPYDFSHKPEPASKAELLELAMQLSKRLAMMLPSYMIPAVFLPLAYMPLTASGKMDRRKLATFGSTLSHTQLAELARGMGRIVPLTAMEMELESLWSRVLVLRPGAVGADDNFFHWGGDSIQAIRLSQAARRQGFVLAVQDILANPTLSDMAKHMTPTIGSGTVDPRPFELFQCNVGEEARAAIAVVLDLEEGTEKLDDAYPCTPLQEGLMALSAKLSGSYVARHTLNLPATISTQQFQDAWQRVVDSHAALRTRIAEVEGFGMIQAVLSGPIKWQKAEDLESYLTLDEQRPMWMGDPLARHAIIQSNNHSALYHYVLTIHHAIYDGLSLPILLQDLNEALRGTGIKPRPQFNSFIRYVLASNREDAQQFWKSELSSVGLATFPVLPSKTYSPLANASFQYRISLQRKTRSDFTTATLIKAAWGLLLARYNDSPQAVFGCAVSGRISAVSGVEDIVGPVLATVPVKIELDQQQLVEDFLCGIQAQYIAMIPFQDYGLQNIAQLSGGASAACNFQALLVIQPADSQVDKDIFVRPFSAPRANFTTIALSLECSLSAESIHLHCHFDDAILNPGPGAAYGPAIRACNLAAQLQDPMSPFWYRAHQPRRADCVHHLVKKQTMRQPNTPAVCSWDGDVTYAELDYYSSKLAVHLLDIGVGAKDFVPICFEKSMWVIVAILGIMRAGGAFVPLGPDTPYSRLVMATREVGAHFMVCSKKQLHRFPDLVDRTVPIGPGFNALVINTPMPVLLLPAVTPTGAAYMVFISGSTGMPKGIVMEHQVFCTSALCHKEGLLNEESVLKFTSYMFDASIVEIPFKLLHGGCVTVDPGSAPLLEVLCLTGEVISTTLIETWAPCAHLVNAYGPSECCAASSKRDVIIGSNLRNIGTAIGTACWVIDYENHHQLSPMEKTAETFVPRPTWLPWGSCGRLYKTKDLVRYVPDGSMWLLGRKGYSVKFHGQRVELGEIEYNPLGFDVSVISRYALQRLPVHMASTIWIVIEKILTLPSSKINLRLVDIWLAKVPSDFQPAMDSVPNIVPSLSQI</sequence>
<dbReference type="PANTHER" id="PTHR45527">
    <property type="entry name" value="NONRIBOSOMAL PEPTIDE SYNTHETASE"/>
    <property type="match status" value="1"/>
</dbReference>
<dbReference type="CDD" id="cd05918">
    <property type="entry name" value="A_NRPS_SidN3_like"/>
    <property type="match status" value="1"/>
</dbReference>
<evidence type="ECO:0000256" key="5">
    <source>
        <dbReference type="ARBA" id="ARBA00073487"/>
    </source>
</evidence>
<dbReference type="Pfam" id="PF00501">
    <property type="entry name" value="AMP-binding"/>
    <property type="match status" value="2"/>
</dbReference>
<evidence type="ECO:0000256" key="2">
    <source>
        <dbReference type="ARBA" id="ARBA00022553"/>
    </source>
</evidence>
<dbReference type="InterPro" id="IPR001242">
    <property type="entry name" value="Condensation_dom"/>
</dbReference>